<comment type="caution">
    <text evidence="2">The sequence shown here is derived from an EMBL/GenBank/DDBJ whole genome shotgun (WGS) entry which is preliminary data.</text>
</comment>
<reference evidence="2 3" key="1">
    <citation type="journal article" date="2021" name="BMC Biol.">
        <title>Horizontally acquired antibacterial genes associated with adaptive radiation of ladybird beetles.</title>
        <authorList>
            <person name="Li H.S."/>
            <person name="Tang X.F."/>
            <person name="Huang Y.H."/>
            <person name="Xu Z.Y."/>
            <person name="Chen M.L."/>
            <person name="Du X.Y."/>
            <person name="Qiu B.Y."/>
            <person name="Chen P.T."/>
            <person name="Zhang W."/>
            <person name="Slipinski A."/>
            <person name="Escalona H.E."/>
            <person name="Waterhouse R.M."/>
            <person name="Zwick A."/>
            <person name="Pang H."/>
        </authorList>
    </citation>
    <scope>NUCLEOTIDE SEQUENCE [LARGE SCALE GENOMIC DNA]</scope>
    <source>
        <strain evidence="2">SYSU2018</strain>
    </source>
</reference>
<dbReference type="AlphaFoldDB" id="A0ABD2MJZ4"/>
<name>A0ABD2MJZ4_9CUCU</name>
<proteinExistence type="predicted"/>
<evidence type="ECO:0000256" key="1">
    <source>
        <dbReference type="SAM" id="MobiDB-lite"/>
    </source>
</evidence>
<evidence type="ECO:0000313" key="2">
    <source>
        <dbReference type="EMBL" id="KAL3266654.1"/>
    </source>
</evidence>
<organism evidence="2 3">
    <name type="scientific">Cryptolaemus montrouzieri</name>
    <dbReference type="NCBI Taxonomy" id="559131"/>
    <lineage>
        <taxon>Eukaryota</taxon>
        <taxon>Metazoa</taxon>
        <taxon>Ecdysozoa</taxon>
        <taxon>Arthropoda</taxon>
        <taxon>Hexapoda</taxon>
        <taxon>Insecta</taxon>
        <taxon>Pterygota</taxon>
        <taxon>Neoptera</taxon>
        <taxon>Endopterygota</taxon>
        <taxon>Coleoptera</taxon>
        <taxon>Polyphaga</taxon>
        <taxon>Cucujiformia</taxon>
        <taxon>Coccinelloidea</taxon>
        <taxon>Coccinellidae</taxon>
        <taxon>Scymninae</taxon>
        <taxon>Scymnini</taxon>
        <taxon>Cryptolaemus</taxon>
    </lineage>
</organism>
<gene>
    <name evidence="2" type="ORF">HHI36_010817</name>
</gene>
<feature type="region of interest" description="Disordered" evidence="1">
    <location>
        <begin position="93"/>
        <end position="116"/>
    </location>
</feature>
<keyword evidence="3" id="KW-1185">Reference proteome</keyword>
<accession>A0ABD2MJZ4</accession>
<dbReference type="EMBL" id="JABFTP020000001">
    <property type="protein sequence ID" value="KAL3266654.1"/>
    <property type="molecule type" value="Genomic_DNA"/>
</dbReference>
<feature type="compositionally biased region" description="Low complexity" evidence="1">
    <location>
        <begin position="93"/>
        <end position="102"/>
    </location>
</feature>
<dbReference type="Proteomes" id="UP001516400">
    <property type="component" value="Unassembled WGS sequence"/>
</dbReference>
<evidence type="ECO:0000313" key="3">
    <source>
        <dbReference type="Proteomes" id="UP001516400"/>
    </source>
</evidence>
<protein>
    <submittedName>
        <fullName evidence="2">Uncharacterized protein</fullName>
    </submittedName>
</protein>
<sequence length="215" mass="24334">MTTAFYSGDYNNQYNGGYYPVQQQPYTGQNYNVTPNYANNFATQGFNQGLYAQNSYNPTQTYNMNQMNQAYNNNYSNGFGSNFVQPNQLVQQSQMIQQNQSQRPKSAPEKKNPNLPLEIRGGVVISTCHCAKKNGLQDHCGRSVCRVENENKRRRQRIWQDYPTKDTNANSSYNAMSPSGDANNLIINPAYNESFDNQIVPSNAQPVPVSYNYGV</sequence>